<evidence type="ECO:0000313" key="1">
    <source>
        <dbReference type="EMBL" id="CAA9569582.1"/>
    </source>
</evidence>
<proteinExistence type="predicted"/>
<name>A0A6J4V6I6_9CYAN</name>
<reference evidence="1" key="1">
    <citation type="submission" date="2020-02" db="EMBL/GenBank/DDBJ databases">
        <authorList>
            <person name="Meier V. D."/>
        </authorList>
    </citation>
    <scope>NUCLEOTIDE SEQUENCE</scope>
    <source>
        <strain evidence="1">AVDCRST_MAG81</strain>
    </source>
</reference>
<organism evidence="1">
    <name type="scientific">uncultured Synechococcales cyanobacterium</name>
    <dbReference type="NCBI Taxonomy" id="1936017"/>
    <lineage>
        <taxon>Bacteria</taxon>
        <taxon>Bacillati</taxon>
        <taxon>Cyanobacteriota</taxon>
        <taxon>Cyanophyceae</taxon>
        <taxon>Synechococcales</taxon>
        <taxon>environmental samples</taxon>
    </lineage>
</organism>
<accession>A0A6J4V6I6</accession>
<dbReference type="EMBL" id="CADCWO010000083">
    <property type="protein sequence ID" value="CAA9569582.1"/>
    <property type="molecule type" value="Genomic_DNA"/>
</dbReference>
<protein>
    <submittedName>
        <fullName evidence="1">Uncharacterized protein</fullName>
    </submittedName>
</protein>
<dbReference type="AlphaFoldDB" id="A0A6J4V6I6"/>
<gene>
    <name evidence="1" type="ORF">AVDCRST_MAG81-1448</name>
</gene>
<sequence length="86" mass="9673">MKTRKTALQLKEDEFKQKLRHRRIMRQELSLLFGSLFLLVLAFCVGLSVGAVAGFNGADGVICTQGNVPCKLLRLRTPKMILPEEK</sequence>